<keyword evidence="2" id="KW-1185">Reference proteome</keyword>
<evidence type="ECO:0000313" key="2">
    <source>
        <dbReference type="Proteomes" id="UP001140066"/>
    </source>
</evidence>
<dbReference type="Proteomes" id="UP001140066">
    <property type="component" value="Unassembled WGS sequence"/>
</dbReference>
<feature type="non-terminal residue" evidence="1">
    <location>
        <position position="54"/>
    </location>
</feature>
<organism evidence="1 2">
    <name type="scientific">Coemansia linderi</name>
    <dbReference type="NCBI Taxonomy" id="2663919"/>
    <lineage>
        <taxon>Eukaryota</taxon>
        <taxon>Fungi</taxon>
        <taxon>Fungi incertae sedis</taxon>
        <taxon>Zoopagomycota</taxon>
        <taxon>Kickxellomycotina</taxon>
        <taxon>Kickxellomycetes</taxon>
        <taxon>Kickxellales</taxon>
        <taxon>Kickxellaceae</taxon>
        <taxon>Coemansia</taxon>
    </lineage>
</organism>
<name>A0ACC1KC82_9FUNG</name>
<comment type="caution">
    <text evidence="1">The sequence shown here is derived from an EMBL/GenBank/DDBJ whole genome shotgun (WGS) entry which is preliminary data.</text>
</comment>
<accession>A0ACC1KC82</accession>
<protein>
    <submittedName>
        <fullName evidence="1">Uncharacterized protein</fullName>
    </submittedName>
</protein>
<evidence type="ECO:0000313" key="1">
    <source>
        <dbReference type="EMBL" id="KAJ2784749.1"/>
    </source>
</evidence>
<dbReference type="EMBL" id="JANBUK010001162">
    <property type="protein sequence ID" value="KAJ2784749.1"/>
    <property type="molecule type" value="Genomic_DNA"/>
</dbReference>
<reference evidence="1" key="1">
    <citation type="submission" date="2022-07" db="EMBL/GenBank/DDBJ databases">
        <title>Phylogenomic reconstructions and comparative analyses of Kickxellomycotina fungi.</title>
        <authorList>
            <person name="Reynolds N.K."/>
            <person name="Stajich J.E."/>
            <person name="Barry K."/>
            <person name="Grigoriev I.V."/>
            <person name="Crous P."/>
            <person name="Smith M.E."/>
        </authorList>
    </citation>
    <scope>NUCLEOTIDE SEQUENCE</scope>
    <source>
        <strain evidence="1">BCRC 34191</strain>
    </source>
</reference>
<proteinExistence type="predicted"/>
<sequence length="54" mass="6336">MKIYEVFDTRCYKTDQIFEGNRNQVLISGYPTTFFANDDCTYTVGMSYWGTASW</sequence>
<gene>
    <name evidence="1" type="ORF">GGI18_003396</name>
</gene>